<proteinExistence type="predicted"/>
<keyword evidence="2" id="KW-1185">Reference proteome</keyword>
<gene>
    <name evidence="1" type="ORF">B0H17DRAFT_1212213</name>
</gene>
<accession>A0AAD7G2Q4</accession>
<organism evidence="1 2">
    <name type="scientific">Mycena rosella</name>
    <name type="common">Pink bonnet</name>
    <name type="synonym">Agaricus rosellus</name>
    <dbReference type="NCBI Taxonomy" id="1033263"/>
    <lineage>
        <taxon>Eukaryota</taxon>
        <taxon>Fungi</taxon>
        <taxon>Dikarya</taxon>
        <taxon>Basidiomycota</taxon>
        <taxon>Agaricomycotina</taxon>
        <taxon>Agaricomycetes</taxon>
        <taxon>Agaricomycetidae</taxon>
        <taxon>Agaricales</taxon>
        <taxon>Marasmiineae</taxon>
        <taxon>Mycenaceae</taxon>
        <taxon>Mycena</taxon>
    </lineage>
</organism>
<dbReference type="Proteomes" id="UP001221757">
    <property type="component" value="Unassembled WGS sequence"/>
</dbReference>
<dbReference type="AlphaFoldDB" id="A0AAD7G2Q4"/>
<protein>
    <submittedName>
        <fullName evidence="1">Uncharacterized protein</fullName>
    </submittedName>
</protein>
<evidence type="ECO:0000313" key="2">
    <source>
        <dbReference type="Proteomes" id="UP001221757"/>
    </source>
</evidence>
<dbReference type="EMBL" id="JARKIE010000249">
    <property type="protein sequence ID" value="KAJ7661659.1"/>
    <property type="molecule type" value="Genomic_DNA"/>
</dbReference>
<sequence>MIRFQALSDAAIEFMCRFSSLEEVHFESVRTPPGDIPSADIRMPAQLRSLLLYSLRGHERWFANNRVASLSTLLIEKIRRPLDDVARLDEMLEISGTSIRHLTLRFDTQKGDFDVRVNLRHNTQLRSLEIDLSKLTRRHILPAIDSIPARPAYRNYSLAEPSGIRHSR</sequence>
<evidence type="ECO:0000313" key="1">
    <source>
        <dbReference type="EMBL" id="KAJ7661659.1"/>
    </source>
</evidence>
<comment type="caution">
    <text evidence="1">The sequence shown here is derived from an EMBL/GenBank/DDBJ whole genome shotgun (WGS) entry which is preliminary data.</text>
</comment>
<name>A0AAD7G2Q4_MYCRO</name>
<reference evidence="1" key="1">
    <citation type="submission" date="2023-03" db="EMBL/GenBank/DDBJ databases">
        <title>Massive genome expansion in bonnet fungi (Mycena s.s.) driven by repeated elements and novel gene families across ecological guilds.</title>
        <authorList>
            <consortium name="Lawrence Berkeley National Laboratory"/>
            <person name="Harder C.B."/>
            <person name="Miyauchi S."/>
            <person name="Viragh M."/>
            <person name="Kuo A."/>
            <person name="Thoen E."/>
            <person name="Andreopoulos B."/>
            <person name="Lu D."/>
            <person name="Skrede I."/>
            <person name="Drula E."/>
            <person name="Henrissat B."/>
            <person name="Morin E."/>
            <person name="Kohler A."/>
            <person name="Barry K."/>
            <person name="LaButti K."/>
            <person name="Morin E."/>
            <person name="Salamov A."/>
            <person name="Lipzen A."/>
            <person name="Mereny Z."/>
            <person name="Hegedus B."/>
            <person name="Baldrian P."/>
            <person name="Stursova M."/>
            <person name="Weitz H."/>
            <person name="Taylor A."/>
            <person name="Grigoriev I.V."/>
            <person name="Nagy L.G."/>
            <person name="Martin F."/>
            <person name="Kauserud H."/>
        </authorList>
    </citation>
    <scope>NUCLEOTIDE SEQUENCE</scope>
    <source>
        <strain evidence="1">CBHHK067</strain>
    </source>
</reference>